<dbReference type="AlphaFoldDB" id="A0A7K0DU36"/>
<accession>A0A7K0DU36</accession>
<dbReference type="InterPro" id="IPR001845">
    <property type="entry name" value="HTH_ArsR_DNA-bd_dom"/>
</dbReference>
<dbReference type="Gene3D" id="1.10.10.10">
    <property type="entry name" value="Winged helix-like DNA-binding domain superfamily/Winged helix DNA-binding domain"/>
    <property type="match status" value="1"/>
</dbReference>
<dbReference type="Pfam" id="PF01022">
    <property type="entry name" value="HTH_5"/>
    <property type="match status" value="1"/>
</dbReference>
<evidence type="ECO:0000259" key="4">
    <source>
        <dbReference type="PROSITE" id="PS50987"/>
    </source>
</evidence>
<evidence type="ECO:0000256" key="2">
    <source>
        <dbReference type="ARBA" id="ARBA00023125"/>
    </source>
</evidence>
<keyword evidence="6" id="KW-1185">Reference proteome</keyword>
<evidence type="ECO:0000313" key="5">
    <source>
        <dbReference type="EMBL" id="MQY29098.1"/>
    </source>
</evidence>
<dbReference type="PANTHER" id="PTHR33154">
    <property type="entry name" value="TRANSCRIPTIONAL REGULATOR, ARSR FAMILY"/>
    <property type="match status" value="1"/>
</dbReference>
<dbReference type="EMBL" id="WEGI01000010">
    <property type="protein sequence ID" value="MQY29098.1"/>
    <property type="molecule type" value="Genomic_DNA"/>
</dbReference>
<keyword evidence="1" id="KW-0805">Transcription regulation</keyword>
<dbReference type="GO" id="GO:0003677">
    <property type="term" value="F:DNA binding"/>
    <property type="evidence" value="ECO:0007669"/>
    <property type="project" value="UniProtKB-KW"/>
</dbReference>
<dbReference type="SUPFAM" id="SSF46785">
    <property type="entry name" value="Winged helix' DNA-binding domain"/>
    <property type="match status" value="1"/>
</dbReference>
<dbReference type="PRINTS" id="PR00778">
    <property type="entry name" value="HTHARSR"/>
</dbReference>
<organism evidence="5 6">
    <name type="scientific">Nocardia aurantia</name>
    <dbReference type="NCBI Taxonomy" id="2585199"/>
    <lineage>
        <taxon>Bacteria</taxon>
        <taxon>Bacillati</taxon>
        <taxon>Actinomycetota</taxon>
        <taxon>Actinomycetes</taxon>
        <taxon>Mycobacteriales</taxon>
        <taxon>Nocardiaceae</taxon>
        <taxon>Nocardia</taxon>
    </lineage>
</organism>
<reference evidence="5 6" key="1">
    <citation type="submission" date="2019-10" db="EMBL/GenBank/DDBJ databases">
        <title>Nocardia macrotermitis sp. nov. and Nocardia aurantia sp. nov., isolated from the gut of fungus growing-termite Macrotermes natalensis.</title>
        <authorList>
            <person name="Benndorf R."/>
            <person name="Schwitalla J."/>
            <person name="Martin K."/>
            <person name="De Beer W."/>
            <person name="Kaster A.-K."/>
            <person name="Vollmers J."/>
            <person name="Poulsen M."/>
            <person name="Beemelmanns C."/>
        </authorList>
    </citation>
    <scope>NUCLEOTIDE SEQUENCE [LARGE SCALE GENOMIC DNA]</scope>
    <source>
        <strain evidence="5 6">RB56</strain>
    </source>
</reference>
<dbReference type="GO" id="GO:0003700">
    <property type="term" value="F:DNA-binding transcription factor activity"/>
    <property type="evidence" value="ECO:0007669"/>
    <property type="project" value="InterPro"/>
</dbReference>
<protein>
    <recommendedName>
        <fullName evidence="4">HTH arsR-type domain-containing protein</fullName>
    </recommendedName>
</protein>
<dbReference type="InterPro" id="IPR051081">
    <property type="entry name" value="HTH_MetalResp_TranReg"/>
</dbReference>
<name>A0A7K0DU36_9NOCA</name>
<dbReference type="NCBIfam" id="NF033788">
    <property type="entry name" value="HTH_metalloreg"/>
    <property type="match status" value="1"/>
</dbReference>
<evidence type="ECO:0000256" key="3">
    <source>
        <dbReference type="ARBA" id="ARBA00023163"/>
    </source>
</evidence>
<gene>
    <name evidence="5" type="ORF">NRB56_46870</name>
</gene>
<dbReference type="PANTHER" id="PTHR33154:SF33">
    <property type="entry name" value="TRANSCRIPTIONAL REPRESSOR SDPR"/>
    <property type="match status" value="1"/>
</dbReference>
<keyword evidence="2" id="KW-0238">DNA-binding</keyword>
<dbReference type="CDD" id="cd00090">
    <property type="entry name" value="HTH_ARSR"/>
    <property type="match status" value="1"/>
</dbReference>
<dbReference type="SMART" id="SM00418">
    <property type="entry name" value="HTH_ARSR"/>
    <property type="match status" value="1"/>
</dbReference>
<proteinExistence type="predicted"/>
<sequence length="105" mass="11855">MATDPFAVVAEPQRRRILEQLRGGHATVGELVDRLALPQPTVSKHLKVLRDSGFVTCEVAAQKRVYRLAPGPFEQLDSWLLPYLRLWNHHLDALGHHLARKDATS</sequence>
<dbReference type="PROSITE" id="PS50987">
    <property type="entry name" value="HTH_ARSR_2"/>
    <property type="match status" value="1"/>
</dbReference>
<feature type="domain" description="HTH arsR-type" evidence="4">
    <location>
        <begin position="1"/>
        <end position="88"/>
    </location>
</feature>
<dbReference type="InterPro" id="IPR036388">
    <property type="entry name" value="WH-like_DNA-bd_sf"/>
</dbReference>
<evidence type="ECO:0000256" key="1">
    <source>
        <dbReference type="ARBA" id="ARBA00023015"/>
    </source>
</evidence>
<dbReference type="InterPro" id="IPR036390">
    <property type="entry name" value="WH_DNA-bd_sf"/>
</dbReference>
<dbReference type="RefSeq" id="WP_319943407.1">
    <property type="nucleotide sequence ID" value="NZ_WEGI01000010.1"/>
</dbReference>
<evidence type="ECO:0000313" key="6">
    <source>
        <dbReference type="Proteomes" id="UP000431401"/>
    </source>
</evidence>
<dbReference type="Proteomes" id="UP000431401">
    <property type="component" value="Unassembled WGS sequence"/>
</dbReference>
<dbReference type="InterPro" id="IPR011991">
    <property type="entry name" value="ArsR-like_HTH"/>
</dbReference>
<keyword evidence="3" id="KW-0804">Transcription</keyword>
<comment type="caution">
    <text evidence="5">The sequence shown here is derived from an EMBL/GenBank/DDBJ whole genome shotgun (WGS) entry which is preliminary data.</text>
</comment>